<dbReference type="GeneID" id="95327579"/>
<gene>
    <name evidence="4" type="ORF">CIK66_01255</name>
</gene>
<dbReference type="InterPro" id="IPR036291">
    <property type="entry name" value="NAD(P)-bd_dom_sf"/>
</dbReference>
<dbReference type="Proteomes" id="UP000218598">
    <property type="component" value="Unassembled WGS sequence"/>
</dbReference>
<sequence>MNDSSQNPAPTSTSRPAVLITGANRGIGRAVAEDLARDHHLILGGRDEQALTQLAAQFPSAEVFVAELTDYAAVAAAVDALHLSAGLAGVVHSAGILANGTVEESAPEQWTESFEINVVAVAELTRVLLPALRRARGTVVMINSGSGINAVRTRGAYSASKFAMRGLADSLRAEERDNGVRVSSIHPGRVATDMQRQLRSFEGGEYQEENYLQPTSVAAAVGLALRLPEDASLESVSIRPR</sequence>
<evidence type="ECO:0000313" key="4">
    <source>
        <dbReference type="EMBL" id="PCC40893.1"/>
    </source>
</evidence>
<dbReference type="GO" id="GO:0016020">
    <property type="term" value="C:membrane"/>
    <property type="evidence" value="ECO:0007669"/>
    <property type="project" value="TreeGrafter"/>
</dbReference>
<dbReference type="PANTHER" id="PTHR44196:SF1">
    <property type="entry name" value="DEHYDROGENASE_REDUCTASE SDR FAMILY MEMBER 7B"/>
    <property type="match status" value="1"/>
</dbReference>
<comment type="caution">
    <text evidence="4">The sequence shown here is derived from an EMBL/GenBank/DDBJ whole genome shotgun (WGS) entry which is preliminary data.</text>
</comment>
<accession>A0A2A3YNP3</accession>
<comment type="similarity">
    <text evidence="1">Belongs to the short-chain dehydrogenases/reductases (SDR) family.</text>
</comment>
<dbReference type="AlphaFoldDB" id="A0A2A3YNP3"/>
<dbReference type="InterPro" id="IPR002347">
    <property type="entry name" value="SDR_fam"/>
</dbReference>
<dbReference type="InterPro" id="IPR057326">
    <property type="entry name" value="KR_dom"/>
</dbReference>
<dbReference type="SUPFAM" id="SSF51735">
    <property type="entry name" value="NAD(P)-binding Rossmann-fold domains"/>
    <property type="match status" value="1"/>
</dbReference>
<reference evidence="4 5" key="1">
    <citation type="journal article" date="2017" name="Elife">
        <title>Extensive horizontal gene transfer in cheese-associated bacteria.</title>
        <authorList>
            <person name="Bonham K.S."/>
            <person name="Wolfe B.E."/>
            <person name="Dutton R.J."/>
        </authorList>
    </citation>
    <scope>NUCLEOTIDE SEQUENCE [LARGE SCALE GENOMIC DNA]</scope>
    <source>
        <strain evidence="4 5">341_9</strain>
    </source>
</reference>
<proteinExistence type="inferred from homology"/>
<dbReference type="GO" id="GO:0016491">
    <property type="term" value="F:oxidoreductase activity"/>
    <property type="evidence" value="ECO:0007669"/>
    <property type="project" value="UniProtKB-KW"/>
</dbReference>
<dbReference type="InterPro" id="IPR020904">
    <property type="entry name" value="Sc_DH/Rdtase_CS"/>
</dbReference>
<dbReference type="Pfam" id="PF00106">
    <property type="entry name" value="adh_short"/>
    <property type="match status" value="1"/>
</dbReference>
<dbReference type="PANTHER" id="PTHR44196">
    <property type="entry name" value="DEHYDROGENASE/REDUCTASE SDR FAMILY MEMBER 7B"/>
    <property type="match status" value="1"/>
</dbReference>
<protein>
    <submittedName>
        <fullName evidence="4">Short chain dehydrogenase</fullName>
    </submittedName>
</protein>
<keyword evidence="2" id="KW-0560">Oxidoreductase</keyword>
<dbReference type="OrthoDB" id="9792003at2"/>
<dbReference type="NCBIfam" id="NF006073">
    <property type="entry name" value="PRK08219.1"/>
    <property type="match status" value="1"/>
</dbReference>
<feature type="domain" description="Ketoreductase" evidence="3">
    <location>
        <begin position="16"/>
        <end position="193"/>
    </location>
</feature>
<evidence type="ECO:0000313" key="5">
    <source>
        <dbReference type="Proteomes" id="UP000218598"/>
    </source>
</evidence>
<dbReference type="PRINTS" id="PR00081">
    <property type="entry name" value="GDHRDH"/>
</dbReference>
<organism evidence="4 5">
    <name type="scientific">Brachybacterium alimentarium</name>
    <dbReference type="NCBI Taxonomy" id="47845"/>
    <lineage>
        <taxon>Bacteria</taxon>
        <taxon>Bacillati</taxon>
        <taxon>Actinomycetota</taxon>
        <taxon>Actinomycetes</taxon>
        <taxon>Micrococcales</taxon>
        <taxon>Dermabacteraceae</taxon>
        <taxon>Brachybacterium</taxon>
    </lineage>
</organism>
<dbReference type="PROSITE" id="PS00061">
    <property type="entry name" value="ADH_SHORT"/>
    <property type="match status" value="1"/>
</dbReference>
<evidence type="ECO:0000256" key="2">
    <source>
        <dbReference type="ARBA" id="ARBA00023002"/>
    </source>
</evidence>
<dbReference type="EMBL" id="NRGR01000004">
    <property type="protein sequence ID" value="PCC40893.1"/>
    <property type="molecule type" value="Genomic_DNA"/>
</dbReference>
<dbReference type="SMART" id="SM00822">
    <property type="entry name" value="PKS_KR"/>
    <property type="match status" value="1"/>
</dbReference>
<dbReference type="RefSeq" id="WP_096165230.1">
    <property type="nucleotide sequence ID" value="NZ_JBQCXU010000013.1"/>
</dbReference>
<evidence type="ECO:0000256" key="1">
    <source>
        <dbReference type="ARBA" id="ARBA00006484"/>
    </source>
</evidence>
<evidence type="ECO:0000259" key="3">
    <source>
        <dbReference type="SMART" id="SM00822"/>
    </source>
</evidence>
<keyword evidence="5" id="KW-1185">Reference proteome</keyword>
<name>A0A2A3YNP3_9MICO</name>
<dbReference type="Gene3D" id="3.40.50.720">
    <property type="entry name" value="NAD(P)-binding Rossmann-like Domain"/>
    <property type="match status" value="1"/>
</dbReference>